<accession>A0A2T7BCG8</accession>
<dbReference type="OrthoDB" id="628904at2"/>
<protein>
    <submittedName>
        <fullName evidence="2">Uncharacterized protein</fullName>
    </submittedName>
</protein>
<proteinExistence type="predicted"/>
<feature type="transmembrane region" description="Helical" evidence="1">
    <location>
        <begin position="201"/>
        <end position="221"/>
    </location>
</feature>
<evidence type="ECO:0000313" key="3">
    <source>
        <dbReference type="Proteomes" id="UP000244450"/>
    </source>
</evidence>
<gene>
    <name evidence="2" type="ORF">DCC81_20255</name>
</gene>
<feature type="transmembrane region" description="Helical" evidence="1">
    <location>
        <begin position="20"/>
        <end position="43"/>
    </location>
</feature>
<keyword evidence="1" id="KW-0472">Membrane</keyword>
<feature type="transmembrane region" description="Helical" evidence="1">
    <location>
        <begin position="143"/>
        <end position="165"/>
    </location>
</feature>
<comment type="caution">
    <text evidence="2">The sequence shown here is derived from an EMBL/GenBank/DDBJ whole genome shotgun (WGS) entry which is preliminary data.</text>
</comment>
<keyword evidence="1" id="KW-0812">Transmembrane</keyword>
<name>A0A2T7BCG8_9BACT</name>
<feature type="transmembrane region" description="Helical" evidence="1">
    <location>
        <begin position="114"/>
        <end position="137"/>
    </location>
</feature>
<dbReference type="AlphaFoldDB" id="A0A2T7BCG8"/>
<dbReference type="Proteomes" id="UP000244450">
    <property type="component" value="Unassembled WGS sequence"/>
</dbReference>
<reference evidence="2 3" key="1">
    <citation type="submission" date="2018-04" db="EMBL/GenBank/DDBJ databases">
        <title>Chitinophaga fuyangensis sp. nov., isolated from soil in a chemical factory.</title>
        <authorList>
            <person name="Chen K."/>
        </authorList>
    </citation>
    <scope>NUCLEOTIDE SEQUENCE [LARGE SCALE GENOMIC DNA]</scope>
    <source>
        <strain evidence="2 3">LY-1</strain>
    </source>
</reference>
<feature type="transmembrane region" description="Helical" evidence="1">
    <location>
        <begin position="327"/>
        <end position="356"/>
    </location>
</feature>
<sequence>MKAPLTHVLIRSIGKGFYRVHAGMLLFFFIAAISYCFFINYAGTLPTESISLANLVLTLAFITSPFMMVAAFVVWAVYTGKAWQYTMAQLALPANQYLFYSATAFAKTRQWASWFLLQLFLLLPALCYSGFALALGILYGHLLLPLLALLYLLLLTGVSAAYYVLLANRLQGSGRTLRWLARLPKPYFSLFLYQLLHRHKLSIALVKGLSLAVMAYVALYGVDDFRALQIVVLLMVMGHCYLLLQEQRFEVLQLQFGLNFPYSRYRLLAFMCLRYTVLLLPEIAWLLRFRMSWGLPAAGFLLAMVMALRCWLYVIGPHAGRYLRGAFTFFILATLGIMGGLLWPIMSGCLVFSLVVCAIKKLRLLS</sequence>
<feature type="transmembrane region" description="Helical" evidence="1">
    <location>
        <begin position="227"/>
        <end position="244"/>
    </location>
</feature>
<keyword evidence="3" id="KW-1185">Reference proteome</keyword>
<organism evidence="2 3">
    <name type="scientific">Chitinophaga parva</name>
    <dbReference type="NCBI Taxonomy" id="2169414"/>
    <lineage>
        <taxon>Bacteria</taxon>
        <taxon>Pseudomonadati</taxon>
        <taxon>Bacteroidota</taxon>
        <taxon>Chitinophagia</taxon>
        <taxon>Chitinophagales</taxon>
        <taxon>Chitinophagaceae</taxon>
        <taxon>Chitinophaga</taxon>
    </lineage>
</organism>
<evidence type="ECO:0000313" key="2">
    <source>
        <dbReference type="EMBL" id="PUZ22762.1"/>
    </source>
</evidence>
<feature type="transmembrane region" description="Helical" evidence="1">
    <location>
        <begin position="265"/>
        <end position="287"/>
    </location>
</feature>
<feature type="transmembrane region" description="Helical" evidence="1">
    <location>
        <begin position="55"/>
        <end position="78"/>
    </location>
</feature>
<feature type="transmembrane region" description="Helical" evidence="1">
    <location>
        <begin position="293"/>
        <end position="315"/>
    </location>
</feature>
<evidence type="ECO:0000256" key="1">
    <source>
        <dbReference type="SAM" id="Phobius"/>
    </source>
</evidence>
<dbReference type="RefSeq" id="WP_108688507.1">
    <property type="nucleotide sequence ID" value="NZ_QCYK01000003.1"/>
</dbReference>
<keyword evidence="1" id="KW-1133">Transmembrane helix</keyword>
<dbReference type="EMBL" id="QCYK01000003">
    <property type="protein sequence ID" value="PUZ22762.1"/>
    <property type="molecule type" value="Genomic_DNA"/>
</dbReference>